<dbReference type="AlphaFoldDB" id="A0A6G1FYV0"/>
<feature type="region of interest" description="Disordered" evidence="10">
    <location>
        <begin position="405"/>
        <end position="427"/>
    </location>
</feature>
<evidence type="ECO:0000256" key="4">
    <source>
        <dbReference type="ARBA" id="ARBA00022801"/>
    </source>
</evidence>
<dbReference type="PANTHER" id="PTHR33753">
    <property type="entry name" value="1,4-BETA-D-GLUCAN CELLOBIOHYDROLASE B"/>
    <property type="match status" value="1"/>
</dbReference>
<evidence type="ECO:0000256" key="1">
    <source>
        <dbReference type="ARBA" id="ARBA00001641"/>
    </source>
</evidence>
<evidence type="ECO:0000256" key="5">
    <source>
        <dbReference type="ARBA" id="ARBA00023001"/>
    </source>
</evidence>
<evidence type="ECO:0000256" key="3">
    <source>
        <dbReference type="ARBA" id="ARBA00022729"/>
    </source>
</evidence>
<dbReference type="Proteomes" id="UP000504638">
    <property type="component" value="Unplaced"/>
</dbReference>
<dbReference type="GeneID" id="54420332"/>
<dbReference type="Gene3D" id="2.70.100.10">
    <property type="entry name" value="Glycoside hydrolase, family 7, domain"/>
    <property type="match status" value="1"/>
</dbReference>
<sequence>MAALSVLLLALTTSVTAQIAGTQTPETHPSMNWQECTAPGSCSAKAGKVVLDSNWRWLHQKGGTTNCYDGNTWSCASNSACTSDCEIEGADYSGTYGVTAGGNSLTLKYVTKGQYSTNIGSRMYMMEDDNKYQIYKLLDKEFTFDVDLSQIPCGLNSALYFVSMDADGGVSQYKGNTAGPKYGTGYCDAQCPRDLKFIGGEANAEGWTPSDTDKNAGAGGKGACCAEMDVWEANSVSTAVTPHSCQTEAYSICEGDDCGGTYSSTRYAGICDPDGCDFNSFRMGDKSFYGKGKTVDTSGKITVVTQFLTGGSGTLSEIKRFYVINGKVIPNSESKILGVTGNSLNEQFCTAQKSVFGDQDIWKERGGWASMSRAMEKGMVLVMSLWGDHYANMLWLDSNFPTEKDSSQPGIARGECPTSSGKPDELETSAANAQVTFSNIKFGAINSTFAAGTY</sequence>
<evidence type="ECO:0000313" key="12">
    <source>
        <dbReference type="EMBL" id="KAF1810963.1"/>
    </source>
</evidence>
<keyword evidence="13" id="KW-1185">Reference proteome</keyword>
<keyword evidence="7 9" id="KW-0326">Glycosidase</keyword>
<feature type="chain" id="PRO_5044631699" description="Glucanase" evidence="11">
    <location>
        <begin position="18"/>
        <end position="454"/>
    </location>
</feature>
<comment type="similarity">
    <text evidence="2 9">Belongs to the glycosyl hydrolase 7 (cellulase C) family.</text>
</comment>
<feature type="signal peptide" evidence="11">
    <location>
        <begin position="1"/>
        <end position="17"/>
    </location>
</feature>
<reference evidence="14" key="3">
    <citation type="submission" date="2025-04" db="UniProtKB">
        <authorList>
            <consortium name="RefSeq"/>
        </authorList>
    </citation>
    <scope>IDENTIFICATION</scope>
    <source>
        <strain evidence="14">CBS 781.70</strain>
    </source>
</reference>
<dbReference type="GO" id="GO:0030245">
    <property type="term" value="P:cellulose catabolic process"/>
    <property type="evidence" value="ECO:0007669"/>
    <property type="project" value="UniProtKB-KW"/>
</dbReference>
<evidence type="ECO:0000313" key="13">
    <source>
        <dbReference type="Proteomes" id="UP000504638"/>
    </source>
</evidence>
<dbReference type="InterPro" id="IPR013320">
    <property type="entry name" value="ConA-like_dom_sf"/>
</dbReference>
<protein>
    <recommendedName>
        <fullName evidence="9">Glucanase</fullName>
        <ecNumber evidence="9">3.2.1.-</ecNumber>
    </recommendedName>
</protein>
<keyword evidence="8 9" id="KW-0624">Polysaccharide degradation</keyword>
<evidence type="ECO:0000256" key="11">
    <source>
        <dbReference type="SAM" id="SignalP"/>
    </source>
</evidence>
<evidence type="ECO:0000256" key="8">
    <source>
        <dbReference type="ARBA" id="ARBA00023326"/>
    </source>
</evidence>
<keyword evidence="4 9" id="KW-0378">Hydrolase</keyword>
<reference evidence="12 14" key="1">
    <citation type="submission" date="2020-01" db="EMBL/GenBank/DDBJ databases">
        <authorList>
            <consortium name="DOE Joint Genome Institute"/>
            <person name="Haridas S."/>
            <person name="Albert R."/>
            <person name="Binder M."/>
            <person name="Bloem J."/>
            <person name="Labutti K."/>
            <person name="Salamov A."/>
            <person name="Andreopoulos B."/>
            <person name="Baker S.E."/>
            <person name="Barry K."/>
            <person name="Bills G."/>
            <person name="Bluhm B.H."/>
            <person name="Cannon C."/>
            <person name="Castanera R."/>
            <person name="Culley D.E."/>
            <person name="Daum C."/>
            <person name="Ezra D."/>
            <person name="Gonzalez J.B."/>
            <person name="Henrissat B."/>
            <person name="Kuo A."/>
            <person name="Liang C."/>
            <person name="Lipzen A."/>
            <person name="Lutzoni F."/>
            <person name="Magnuson J."/>
            <person name="Mondo S."/>
            <person name="Nolan M."/>
            <person name="Ohm R."/>
            <person name="Pangilinan J."/>
            <person name="Park H.-J."/>
            <person name="Ramirez L."/>
            <person name="Alfaro M."/>
            <person name="Sun H."/>
            <person name="Tritt A."/>
            <person name="Yoshinaga Y."/>
            <person name="Zwiers L.-H."/>
            <person name="Turgeon B.G."/>
            <person name="Goodwin S.B."/>
            <person name="Spatafora J.W."/>
            <person name="Crous P.W."/>
            <person name="Grigoriev I.V."/>
        </authorList>
    </citation>
    <scope>NUCLEOTIDE SEQUENCE</scope>
    <source>
        <strain evidence="12 14">CBS 781.70</strain>
    </source>
</reference>
<evidence type="ECO:0000256" key="10">
    <source>
        <dbReference type="SAM" id="MobiDB-lite"/>
    </source>
</evidence>
<dbReference type="SUPFAM" id="SSF49899">
    <property type="entry name" value="Concanavalin A-like lectins/glucanases"/>
    <property type="match status" value="1"/>
</dbReference>
<dbReference type="RefSeq" id="XP_033532594.1">
    <property type="nucleotide sequence ID" value="XM_033679762.1"/>
</dbReference>
<evidence type="ECO:0000313" key="14">
    <source>
        <dbReference type="RefSeq" id="XP_033532594.1"/>
    </source>
</evidence>
<evidence type="ECO:0000256" key="2">
    <source>
        <dbReference type="ARBA" id="ARBA00006044"/>
    </source>
</evidence>
<evidence type="ECO:0000256" key="9">
    <source>
        <dbReference type="RuleBase" id="RU361164"/>
    </source>
</evidence>
<dbReference type="InterPro" id="IPR037019">
    <property type="entry name" value="Glyco_hydro_7_sf"/>
</dbReference>
<dbReference type="PRINTS" id="PR00734">
    <property type="entry name" value="GLHYDRLASE7"/>
</dbReference>
<dbReference type="GO" id="GO:0016162">
    <property type="term" value="F:cellulose 1,4-beta-cellobiosidase activity"/>
    <property type="evidence" value="ECO:0007669"/>
    <property type="project" value="UniProtKB-EC"/>
</dbReference>
<proteinExistence type="inferred from homology"/>
<keyword evidence="3 11" id="KW-0732">Signal</keyword>
<keyword evidence="6" id="KW-0119">Carbohydrate metabolism</keyword>
<evidence type="ECO:0000256" key="6">
    <source>
        <dbReference type="ARBA" id="ARBA00023277"/>
    </source>
</evidence>
<dbReference type="CDD" id="cd07999">
    <property type="entry name" value="GH7_CBH_EG"/>
    <property type="match status" value="1"/>
</dbReference>
<dbReference type="FunFam" id="2.70.100.10:FF:000001">
    <property type="entry name" value="Glucanase"/>
    <property type="match status" value="1"/>
</dbReference>
<accession>A0A6G1FYV0</accession>
<dbReference type="InterPro" id="IPR001722">
    <property type="entry name" value="Glyco_hydro_7"/>
</dbReference>
<organism evidence="12">
    <name type="scientific">Eremomyces bilateralis CBS 781.70</name>
    <dbReference type="NCBI Taxonomy" id="1392243"/>
    <lineage>
        <taxon>Eukaryota</taxon>
        <taxon>Fungi</taxon>
        <taxon>Dikarya</taxon>
        <taxon>Ascomycota</taxon>
        <taxon>Pezizomycotina</taxon>
        <taxon>Dothideomycetes</taxon>
        <taxon>Dothideomycetes incertae sedis</taxon>
        <taxon>Eremomycetales</taxon>
        <taxon>Eremomycetaceae</taxon>
        <taxon>Eremomyces</taxon>
    </lineage>
</organism>
<evidence type="ECO:0000256" key="7">
    <source>
        <dbReference type="ARBA" id="ARBA00023295"/>
    </source>
</evidence>
<dbReference type="PANTHER" id="PTHR33753:SF2">
    <property type="entry name" value="GLYCOSIDE HYDROLASE FAMILY 7 PROTEIN"/>
    <property type="match status" value="1"/>
</dbReference>
<comment type="catalytic activity">
    <reaction evidence="1">
        <text>Hydrolysis of (1-&gt;4)-beta-D-glucosidic linkages in cellulose and cellotetraose, releasing cellobiose from the non-reducing ends of the chains.</text>
        <dbReference type="EC" id="3.2.1.91"/>
    </reaction>
</comment>
<dbReference type="EMBL" id="ML975163">
    <property type="protein sequence ID" value="KAF1810963.1"/>
    <property type="molecule type" value="Genomic_DNA"/>
</dbReference>
<reference evidence="14" key="2">
    <citation type="submission" date="2020-04" db="EMBL/GenBank/DDBJ databases">
        <authorList>
            <consortium name="NCBI Genome Project"/>
        </authorList>
    </citation>
    <scope>NUCLEOTIDE SEQUENCE</scope>
    <source>
        <strain evidence="14">CBS 781.70</strain>
    </source>
</reference>
<dbReference type="EC" id="3.2.1.-" evidence="9"/>
<dbReference type="Pfam" id="PF00840">
    <property type="entry name" value="Glyco_hydro_7"/>
    <property type="match status" value="1"/>
</dbReference>
<dbReference type="OrthoDB" id="412382at2759"/>
<name>A0A6G1FYV0_9PEZI</name>
<keyword evidence="5 9" id="KW-0136">Cellulose degradation</keyword>
<gene>
    <name evidence="12 14" type="ORF">P152DRAFT_459837</name>
</gene>